<feature type="transmembrane region" description="Helical" evidence="1">
    <location>
        <begin position="170"/>
        <end position="189"/>
    </location>
</feature>
<keyword evidence="4" id="KW-1185">Reference proteome</keyword>
<gene>
    <name evidence="3" type="ORF">NP590_09175</name>
</gene>
<sequence length="197" mass="20545">MNEIFKKPLSMLSGLVLLAMFSAPVSATVVAPNTVMFSQGNIINANAGDTLTLELRGYDFTLGPDGAAFSLSWDPLVLSYVGSAVANPPWDSSFMSEENAGVIDYVFLNKLTAGDAGNSFAIASFTFNVLGAVGSETTIGIGNPAFDDTGFTLPSGTLVDVNYVNSQVRVVPLPAAAWLFGVGLAGLLGPMGRRKQV</sequence>
<dbReference type="RefSeq" id="WP_256602061.1">
    <property type="nucleotide sequence ID" value="NZ_JANIBJ010000014.1"/>
</dbReference>
<accession>A0ABT1TFP1</accession>
<name>A0ABT1TFP1_9GAMM</name>
<feature type="chain" id="PRO_5045839081" description="Cohesin domain-containing protein" evidence="2">
    <location>
        <begin position="28"/>
        <end position="197"/>
    </location>
</feature>
<dbReference type="Proteomes" id="UP001524499">
    <property type="component" value="Unassembled WGS sequence"/>
</dbReference>
<keyword evidence="1" id="KW-0472">Membrane</keyword>
<dbReference type="EMBL" id="JANIBJ010000014">
    <property type="protein sequence ID" value="MCQ8104276.1"/>
    <property type="molecule type" value="Genomic_DNA"/>
</dbReference>
<evidence type="ECO:0008006" key="5">
    <source>
        <dbReference type="Google" id="ProtNLM"/>
    </source>
</evidence>
<proteinExistence type="predicted"/>
<organism evidence="3 4">
    <name type="scientific">Methylomonas subterranea</name>
    <dbReference type="NCBI Taxonomy" id="2952225"/>
    <lineage>
        <taxon>Bacteria</taxon>
        <taxon>Pseudomonadati</taxon>
        <taxon>Pseudomonadota</taxon>
        <taxon>Gammaproteobacteria</taxon>
        <taxon>Methylococcales</taxon>
        <taxon>Methylococcaceae</taxon>
        <taxon>Methylomonas</taxon>
    </lineage>
</organism>
<keyword evidence="1" id="KW-1133">Transmembrane helix</keyword>
<dbReference type="SUPFAM" id="SSF49384">
    <property type="entry name" value="Carbohydrate-binding domain"/>
    <property type="match status" value="1"/>
</dbReference>
<keyword evidence="1" id="KW-0812">Transmembrane</keyword>
<dbReference type="Gene3D" id="2.60.40.680">
    <property type="match status" value="1"/>
</dbReference>
<evidence type="ECO:0000256" key="2">
    <source>
        <dbReference type="SAM" id="SignalP"/>
    </source>
</evidence>
<evidence type="ECO:0000256" key="1">
    <source>
        <dbReference type="SAM" id="Phobius"/>
    </source>
</evidence>
<evidence type="ECO:0000313" key="4">
    <source>
        <dbReference type="Proteomes" id="UP001524499"/>
    </source>
</evidence>
<evidence type="ECO:0000313" key="3">
    <source>
        <dbReference type="EMBL" id="MCQ8104276.1"/>
    </source>
</evidence>
<dbReference type="InterPro" id="IPR008965">
    <property type="entry name" value="CBM2/CBM3_carb-bd_dom_sf"/>
</dbReference>
<feature type="signal peptide" evidence="2">
    <location>
        <begin position="1"/>
        <end position="27"/>
    </location>
</feature>
<keyword evidence="2" id="KW-0732">Signal</keyword>
<comment type="caution">
    <text evidence="3">The sequence shown here is derived from an EMBL/GenBank/DDBJ whole genome shotgun (WGS) entry which is preliminary data.</text>
</comment>
<protein>
    <recommendedName>
        <fullName evidence="5">Cohesin domain-containing protein</fullName>
    </recommendedName>
</protein>
<reference evidence="3 4" key="1">
    <citation type="submission" date="2022-07" db="EMBL/GenBank/DDBJ databases">
        <title>Methylomonas rivi sp. nov., Methylomonas rosea sp. nov., Methylomonas aureus sp. nov. and Methylomonas subterranea sp. nov., four novel methanotrophs isolated from a freshwater creek and the deep terrestrial subsurface.</title>
        <authorList>
            <person name="Abin C."/>
            <person name="Sankaranarayanan K."/>
            <person name="Garner C."/>
            <person name="Sindelar R."/>
            <person name="Kotary K."/>
            <person name="Garner R."/>
            <person name="Barclay S."/>
            <person name="Lawson P."/>
            <person name="Krumholz L."/>
        </authorList>
    </citation>
    <scope>NUCLEOTIDE SEQUENCE [LARGE SCALE GENOMIC DNA]</scope>
    <source>
        <strain evidence="3 4">SURF-2</strain>
    </source>
</reference>